<evidence type="ECO:0000256" key="5">
    <source>
        <dbReference type="PIRSR" id="PIRSR602401-1"/>
    </source>
</evidence>
<dbReference type="AlphaFoldDB" id="A0AAN8N4N1"/>
<dbReference type="InterPro" id="IPR002401">
    <property type="entry name" value="Cyt_P450_E_grp-I"/>
</dbReference>
<feature type="region of interest" description="Disordered" evidence="7">
    <location>
        <begin position="169"/>
        <end position="188"/>
    </location>
</feature>
<dbReference type="InterPro" id="IPR050121">
    <property type="entry name" value="Cytochrome_P450_monoxygenase"/>
</dbReference>
<dbReference type="GO" id="GO:0004497">
    <property type="term" value="F:monooxygenase activity"/>
    <property type="evidence" value="ECO:0007669"/>
    <property type="project" value="UniProtKB-KW"/>
</dbReference>
<dbReference type="EMBL" id="JAVHNR010000002">
    <property type="protein sequence ID" value="KAK6350566.1"/>
    <property type="molecule type" value="Genomic_DNA"/>
</dbReference>
<dbReference type="GO" id="GO:0020037">
    <property type="term" value="F:heme binding"/>
    <property type="evidence" value="ECO:0007669"/>
    <property type="project" value="InterPro"/>
</dbReference>
<evidence type="ECO:0000256" key="3">
    <source>
        <dbReference type="ARBA" id="ARBA00022723"/>
    </source>
</evidence>
<protein>
    <recommendedName>
        <fullName evidence="10">Cytochrome P450</fullName>
    </recommendedName>
</protein>
<feature type="binding site" description="axial binding residue" evidence="5">
    <location>
        <position position="374"/>
    </location>
    <ligand>
        <name>heme</name>
        <dbReference type="ChEBI" id="CHEBI:30413"/>
    </ligand>
    <ligandPart>
        <name>Fe</name>
        <dbReference type="ChEBI" id="CHEBI:18248"/>
    </ligandPart>
</feature>
<gene>
    <name evidence="8" type="ORF">TWF718_003756</name>
</gene>
<organism evidence="8 9">
    <name type="scientific">Orbilia javanica</name>
    <dbReference type="NCBI Taxonomy" id="47235"/>
    <lineage>
        <taxon>Eukaryota</taxon>
        <taxon>Fungi</taxon>
        <taxon>Dikarya</taxon>
        <taxon>Ascomycota</taxon>
        <taxon>Pezizomycotina</taxon>
        <taxon>Orbiliomycetes</taxon>
        <taxon>Orbiliales</taxon>
        <taxon>Orbiliaceae</taxon>
        <taxon>Orbilia</taxon>
    </lineage>
</organism>
<dbReference type="InterPro" id="IPR001128">
    <property type="entry name" value="Cyt_P450"/>
</dbReference>
<name>A0AAN8N4N1_9PEZI</name>
<dbReference type="PANTHER" id="PTHR24305:SF232">
    <property type="entry name" value="P450, PUTATIVE (EUROFUNG)-RELATED"/>
    <property type="match status" value="1"/>
</dbReference>
<dbReference type="InterPro" id="IPR036396">
    <property type="entry name" value="Cyt_P450_sf"/>
</dbReference>
<dbReference type="PRINTS" id="PR00385">
    <property type="entry name" value="P450"/>
</dbReference>
<dbReference type="PRINTS" id="PR00463">
    <property type="entry name" value="EP450I"/>
</dbReference>
<dbReference type="Pfam" id="PF00067">
    <property type="entry name" value="p450"/>
    <property type="match status" value="1"/>
</dbReference>
<evidence type="ECO:0000256" key="1">
    <source>
        <dbReference type="ARBA" id="ARBA00001971"/>
    </source>
</evidence>
<dbReference type="PROSITE" id="PS00086">
    <property type="entry name" value="CYTOCHROME_P450"/>
    <property type="match status" value="1"/>
</dbReference>
<dbReference type="PANTHER" id="PTHR24305">
    <property type="entry name" value="CYTOCHROME P450"/>
    <property type="match status" value="1"/>
</dbReference>
<dbReference type="SUPFAM" id="SSF48264">
    <property type="entry name" value="Cytochrome P450"/>
    <property type="match status" value="1"/>
</dbReference>
<evidence type="ECO:0000256" key="7">
    <source>
        <dbReference type="SAM" id="MobiDB-lite"/>
    </source>
</evidence>
<dbReference type="GO" id="GO:0005506">
    <property type="term" value="F:iron ion binding"/>
    <property type="evidence" value="ECO:0007669"/>
    <property type="project" value="InterPro"/>
</dbReference>
<proteinExistence type="inferred from homology"/>
<reference evidence="8 9" key="1">
    <citation type="submission" date="2019-10" db="EMBL/GenBank/DDBJ databases">
        <authorList>
            <person name="Palmer J.M."/>
        </authorList>
    </citation>
    <scope>NUCLEOTIDE SEQUENCE [LARGE SCALE GENOMIC DNA]</scope>
    <source>
        <strain evidence="8 9">TWF718</strain>
    </source>
</reference>
<comment type="caution">
    <text evidence="8">The sequence shown here is derived from an EMBL/GenBank/DDBJ whole genome shotgun (WGS) entry which is preliminary data.</text>
</comment>
<keyword evidence="5 6" id="KW-0349">Heme</keyword>
<dbReference type="InterPro" id="IPR017972">
    <property type="entry name" value="Cyt_P450_CS"/>
</dbReference>
<evidence type="ECO:0000313" key="8">
    <source>
        <dbReference type="EMBL" id="KAK6350566.1"/>
    </source>
</evidence>
<keyword evidence="3 5" id="KW-0479">Metal-binding</keyword>
<keyword evidence="9" id="KW-1185">Reference proteome</keyword>
<evidence type="ECO:0000313" key="9">
    <source>
        <dbReference type="Proteomes" id="UP001313282"/>
    </source>
</evidence>
<dbReference type="Proteomes" id="UP001313282">
    <property type="component" value="Unassembled WGS sequence"/>
</dbReference>
<evidence type="ECO:0000256" key="2">
    <source>
        <dbReference type="ARBA" id="ARBA00010617"/>
    </source>
</evidence>
<accession>A0AAN8N4N1</accession>
<keyword evidence="4 5" id="KW-0408">Iron</keyword>
<comment type="similarity">
    <text evidence="2 6">Belongs to the cytochrome P450 family.</text>
</comment>
<evidence type="ECO:0000256" key="6">
    <source>
        <dbReference type="RuleBase" id="RU000461"/>
    </source>
</evidence>
<keyword evidence="6" id="KW-0503">Monooxygenase</keyword>
<sequence>MADLQSEFYDAFAMREEGNELPMLFSIRDEAYHTQVRKPISKDYSMSAITQYEHQVDTMISDFISCLVTKFDRNNDGELFCEMDDWVQFFSFDVISQITFGQAFGFLKSGSDLFGFMKLIEDRMDGQAPNAALPRFARLKHRLSLAIRQRDEFEAPFAKFVLSHIRDREQRNMEGKPPTNSNNVNGDGHKDGSDFLDRFLEAKARAPETMDFSWLWCYSITNVVAGSDTVAIPLRTIIYHVLSNPGIHQKLLSELRGANLKVPVSWDRARQLPYLDAVINEALRIHPPVGLGLERVVPETGLRLPNQEPIEAGVLVSINPWVMNRRFDVFGDDSDVFRPERWLKSQTESGGEYQSRLTLMRRASFVFGYGPRTCIGKHISLFEIYKCVPSLFLSLDMEIKDAEWWTWNNWFVRQKGLNVYLRSLDLGN</sequence>
<dbReference type="GO" id="GO:0016705">
    <property type="term" value="F:oxidoreductase activity, acting on paired donors, with incorporation or reduction of molecular oxygen"/>
    <property type="evidence" value="ECO:0007669"/>
    <property type="project" value="InterPro"/>
</dbReference>
<dbReference type="Gene3D" id="1.10.630.10">
    <property type="entry name" value="Cytochrome P450"/>
    <property type="match status" value="1"/>
</dbReference>
<dbReference type="CDD" id="cd11060">
    <property type="entry name" value="CYP57A1-like"/>
    <property type="match status" value="1"/>
</dbReference>
<comment type="cofactor">
    <cofactor evidence="1 5">
        <name>heme</name>
        <dbReference type="ChEBI" id="CHEBI:30413"/>
    </cofactor>
</comment>
<evidence type="ECO:0008006" key="10">
    <source>
        <dbReference type="Google" id="ProtNLM"/>
    </source>
</evidence>
<keyword evidence="6" id="KW-0560">Oxidoreductase</keyword>
<evidence type="ECO:0000256" key="4">
    <source>
        <dbReference type="ARBA" id="ARBA00023004"/>
    </source>
</evidence>